<dbReference type="EMBL" id="RCHS01001461">
    <property type="protein sequence ID" value="RMX53399.1"/>
    <property type="molecule type" value="Genomic_DNA"/>
</dbReference>
<dbReference type="InterPro" id="IPR011008">
    <property type="entry name" value="Dimeric_a/b-barrel"/>
</dbReference>
<evidence type="ECO:0000313" key="3">
    <source>
        <dbReference type="Proteomes" id="UP000275408"/>
    </source>
</evidence>
<dbReference type="Pfam" id="PF02426">
    <property type="entry name" value="MIase"/>
    <property type="match status" value="4"/>
</dbReference>
<dbReference type="InterPro" id="IPR026029">
    <property type="entry name" value="MLI_dom"/>
</dbReference>
<keyword evidence="3" id="KW-1185">Reference proteome</keyword>
<dbReference type="OrthoDB" id="5961967at2759"/>
<accession>A0A3M6UIK7</accession>
<proteinExistence type="predicted"/>
<gene>
    <name evidence="2" type="ORF">pdam_00014236</name>
</gene>
<name>A0A3M6UIK7_POCDA</name>
<protein>
    <recommendedName>
        <fullName evidence="1">Muconolactone isomerase domain-containing protein</fullName>
    </recommendedName>
</protein>
<organism evidence="2 3">
    <name type="scientific">Pocillopora damicornis</name>
    <name type="common">Cauliflower coral</name>
    <name type="synonym">Millepora damicornis</name>
    <dbReference type="NCBI Taxonomy" id="46731"/>
    <lineage>
        <taxon>Eukaryota</taxon>
        <taxon>Metazoa</taxon>
        <taxon>Cnidaria</taxon>
        <taxon>Anthozoa</taxon>
        <taxon>Hexacorallia</taxon>
        <taxon>Scleractinia</taxon>
        <taxon>Astrocoeniina</taxon>
        <taxon>Pocilloporidae</taxon>
        <taxon>Pocillopora</taxon>
    </lineage>
</organism>
<comment type="caution">
    <text evidence="2">The sequence shown here is derived from an EMBL/GenBank/DDBJ whole genome shotgun (WGS) entry which is preliminary data.</text>
</comment>
<evidence type="ECO:0000313" key="2">
    <source>
        <dbReference type="EMBL" id="RMX53399.1"/>
    </source>
</evidence>
<feature type="domain" description="Muconolactone isomerase" evidence="1">
    <location>
        <begin position="121"/>
        <end position="199"/>
    </location>
</feature>
<feature type="domain" description="Muconolactone isomerase" evidence="1">
    <location>
        <begin position="315"/>
        <end position="399"/>
    </location>
</feature>
<dbReference type="Proteomes" id="UP000275408">
    <property type="component" value="Unassembled WGS sequence"/>
</dbReference>
<evidence type="ECO:0000259" key="1">
    <source>
        <dbReference type="Pfam" id="PF02426"/>
    </source>
</evidence>
<sequence>MSLLYFFQTSLEYHGITSKELYQLWFKHAQAAFKMYEQGIMKYAFKIAGERKVLGVMSVESPSVLDTCFVELPLYQAIGDQLHSTFTPLRQYEGFATDVSDRIGNGEKYGNEKSTLKNGLFYILTFTVEYDLTMTQQDLFAVWAEEAKEALKAKKSGIILDLWKVVAERKVIAVVCVDDPTDVDRMSLDLPVMKKMGSKFTIEYKRIPQEQFIKTWAAEAEVALKAKEKGKILQIWKLVGERKVFCVMKAENPDEIDRLSFHLPMFKEMGDQVQMEVTPLRPYAGLATDISKRVNNGDETVFEDIPTVPKAGLFYWITFIIEYPGKTQDELLAVWLQEAKAALGGKKSGKVVDLWKVVGERKVYILLCVESPYEVDRISFDLPMMRQMGDCVHMEVKSVRPYEALHDDLKKMAAR</sequence>
<dbReference type="Gene3D" id="3.30.70.1060">
    <property type="entry name" value="Dimeric alpha+beta barrel"/>
    <property type="match status" value="4"/>
</dbReference>
<dbReference type="AlphaFoldDB" id="A0A3M6UIK7"/>
<dbReference type="SUPFAM" id="SSF54909">
    <property type="entry name" value="Dimeric alpha+beta barrel"/>
    <property type="match status" value="4"/>
</dbReference>
<feature type="domain" description="Muconolactone isomerase" evidence="1">
    <location>
        <begin position="14"/>
        <end position="92"/>
    </location>
</feature>
<feature type="domain" description="Muconolactone isomerase" evidence="1">
    <location>
        <begin position="206"/>
        <end position="283"/>
    </location>
</feature>
<reference evidence="2 3" key="1">
    <citation type="journal article" date="2018" name="Sci. Rep.">
        <title>Comparative analysis of the Pocillopora damicornis genome highlights role of immune system in coral evolution.</title>
        <authorList>
            <person name="Cunning R."/>
            <person name="Bay R.A."/>
            <person name="Gillette P."/>
            <person name="Baker A.C."/>
            <person name="Traylor-Knowles N."/>
        </authorList>
    </citation>
    <scope>NUCLEOTIDE SEQUENCE [LARGE SCALE GENOMIC DNA]</scope>
    <source>
        <strain evidence="2">RSMAS</strain>
        <tissue evidence="2">Whole animal</tissue>
    </source>
</reference>